<dbReference type="GO" id="GO:0005634">
    <property type="term" value="C:nucleus"/>
    <property type="evidence" value="ECO:0007669"/>
    <property type="project" value="UniProtKB-SubCell"/>
</dbReference>
<name>A0A1V9ZJW5_ACHHY</name>
<evidence type="ECO:0000259" key="7">
    <source>
        <dbReference type="PROSITE" id="PS50105"/>
    </source>
</evidence>
<dbReference type="AlphaFoldDB" id="A0A1V9ZJW5"/>
<dbReference type="Gene3D" id="1.10.150.50">
    <property type="entry name" value="Transcription Factor, Ets-1"/>
    <property type="match status" value="1"/>
</dbReference>
<dbReference type="PROSITE" id="PS50105">
    <property type="entry name" value="SAM_DOMAIN"/>
    <property type="match status" value="1"/>
</dbReference>
<evidence type="ECO:0000313" key="9">
    <source>
        <dbReference type="EMBL" id="OQR98275.1"/>
    </source>
</evidence>
<comment type="caution">
    <text evidence="9">The sequence shown here is derived from an EMBL/GenBank/DDBJ whole genome shotgun (WGS) entry which is preliminary data.</text>
</comment>
<feature type="domain" description="SAM" evidence="7">
    <location>
        <begin position="362"/>
        <end position="407"/>
    </location>
</feature>
<dbReference type="InterPro" id="IPR001660">
    <property type="entry name" value="SAM"/>
</dbReference>
<feature type="compositionally biased region" description="Basic and acidic residues" evidence="6">
    <location>
        <begin position="256"/>
        <end position="295"/>
    </location>
</feature>
<reference evidence="9 10" key="1">
    <citation type="journal article" date="2014" name="Genome Biol. Evol.">
        <title>The secreted proteins of Achlya hypogyna and Thraustotheca clavata identify the ancestral oomycete secretome and reveal gene acquisitions by horizontal gene transfer.</title>
        <authorList>
            <person name="Misner I."/>
            <person name="Blouin N."/>
            <person name="Leonard G."/>
            <person name="Richards T.A."/>
            <person name="Lane C.E."/>
        </authorList>
    </citation>
    <scope>NUCLEOTIDE SEQUENCE [LARGE SCALE GENOMIC DNA]</scope>
    <source>
        <strain evidence="9 10">ATCC 48635</strain>
    </source>
</reference>
<proteinExistence type="inferred from homology"/>
<gene>
    <name evidence="9" type="ORF">ACHHYP_08957</name>
</gene>
<evidence type="ECO:0000313" key="10">
    <source>
        <dbReference type="Proteomes" id="UP000243579"/>
    </source>
</evidence>
<dbReference type="InterPro" id="IPR035441">
    <property type="entry name" value="TFIIS/LEDGF_dom_sf"/>
</dbReference>
<dbReference type="Pfam" id="PF08243">
    <property type="entry name" value="SPT2"/>
    <property type="match status" value="1"/>
</dbReference>
<sequence>MGWTFTEVHDVARKLHDTIGKEGWKSDTKNTKDLQLMLSNLQSYRPDHESLAKTKIGVAVNKLRKHTDQCISAYANILTNRWKEALDLKPASAPVSSRPVGNAPEPSKIDSEQREVARNRLAMSYAEHKAKRDARTSIYLDAPVTKTKRGKAQPSKVTITRFANPQRAQAKIVRSMAPTGPNSARPSASRTTTDSRAPAKAPPRTNSALSQNMTDEERHRLRQQRLRAIAEEKARQMGKAIPPALRDASKTQSSNSKRDAEGNSASTKRDAGNRERAPPNVDPRKMYTRISEPEGRPAPSKPAPKARSSSNAPPMTKQQAERKAFLDKMYPRVASTAPENPLKRKRDDKTADKAPEKKPWSTGEREVVHWLKGMAEDMSQYSQTFFDNGFDSMKIVSTLTEKDIASMVPKRGHCRIIEMALAATQKKVQRPPMKKRAMYDEDEYESDDSFVVNDDDDGYVPGAISSLIFKNRRGSHKYAHDEDDYDSSDMEATYDDIAREEARSRMYGDYEDEREARREREHKLKKEKRKKK</sequence>
<evidence type="ECO:0000256" key="4">
    <source>
        <dbReference type="ARBA" id="ARBA00023242"/>
    </source>
</evidence>
<dbReference type="InterPro" id="IPR013761">
    <property type="entry name" value="SAM/pointed_sf"/>
</dbReference>
<feature type="region of interest" description="Disordered" evidence="6">
    <location>
        <begin position="145"/>
        <end position="220"/>
    </location>
</feature>
<dbReference type="EMBL" id="JNBR01000088">
    <property type="protein sequence ID" value="OQR98275.1"/>
    <property type="molecule type" value="Genomic_DNA"/>
</dbReference>
<comment type="similarity">
    <text evidence="2">Belongs to the SPT2 family.</text>
</comment>
<keyword evidence="3" id="KW-0175">Coiled coil</keyword>
<feature type="compositionally biased region" description="Polar residues" evidence="6">
    <location>
        <begin position="204"/>
        <end position="213"/>
    </location>
</feature>
<dbReference type="SUPFAM" id="SSF47769">
    <property type="entry name" value="SAM/Pointed domain"/>
    <property type="match status" value="1"/>
</dbReference>
<feature type="region of interest" description="Disordered" evidence="6">
    <location>
        <begin position="233"/>
        <end position="363"/>
    </location>
</feature>
<organism evidence="9 10">
    <name type="scientific">Achlya hypogyna</name>
    <name type="common">Oomycete</name>
    <name type="synonym">Protoachlya hypogyna</name>
    <dbReference type="NCBI Taxonomy" id="1202772"/>
    <lineage>
        <taxon>Eukaryota</taxon>
        <taxon>Sar</taxon>
        <taxon>Stramenopiles</taxon>
        <taxon>Oomycota</taxon>
        <taxon>Saprolegniomycetes</taxon>
        <taxon>Saprolegniales</taxon>
        <taxon>Achlyaceae</taxon>
        <taxon>Achlya</taxon>
    </lineage>
</organism>
<feature type="compositionally biased region" description="Basic and acidic residues" evidence="6">
    <location>
        <begin position="499"/>
        <end position="524"/>
    </location>
</feature>
<dbReference type="STRING" id="1202772.A0A1V9ZJW5"/>
<evidence type="ECO:0000256" key="1">
    <source>
        <dbReference type="ARBA" id="ARBA00004123"/>
    </source>
</evidence>
<protein>
    <recommendedName>
        <fullName evidence="11">TFIIS N-terminal domain-containing protein</fullName>
    </recommendedName>
</protein>
<dbReference type="SMART" id="SM00784">
    <property type="entry name" value="SPT2"/>
    <property type="match status" value="1"/>
</dbReference>
<feature type="compositionally biased region" description="Low complexity" evidence="6">
    <location>
        <begin position="303"/>
        <end position="314"/>
    </location>
</feature>
<dbReference type="Pfam" id="PF08711">
    <property type="entry name" value="Med26"/>
    <property type="match status" value="1"/>
</dbReference>
<dbReference type="InterPro" id="IPR017923">
    <property type="entry name" value="TFIIS_N"/>
</dbReference>
<feature type="compositionally biased region" description="Polar residues" evidence="6">
    <location>
        <begin position="155"/>
        <end position="167"/>
    </location>
</feature>
<evidence type="ECO:0008006" key="11">
    <source>
        <dbReference type="Google" id="ProtNLM"/>
    </source>
</evidence>
<evidence type="ECO:0000256" key="6">
    <source>
        <dbReference type="SAM" id="MobiDB-lite"/>
    </source>
</evidence>
<accession>A0A1V9ZJW5</accession>
<keyword evidence="4 5" id="KW-0539">Nucleus</keyword>
<dbReference type="OrthoDB" id="1919336at2759"/>
<dbReference type="InterPro" id="IPR003617">
    <property type="entry name" value="TFIIS/CRSP70_N_sub"/>
</dbReference>
<evidence type="ECO:0000256" key="5">
    <source>
        <dbReference type="PROSITE-ProRule" id="PRU00649"/>
    </source>
</evidence>
<dbReference type="InterPro" id="IPR013256">
    <property type="entry name" value="Chromatin_SPT2"/>
</dbReference>
<keyword evidence="10" id="KW-1185">Reference proteome</keyword>
<evidence type="ECO:0000256" key="3">
    <source>
        <dbReference type="ARBA" id="ARBA00023054"/>
    </source>
</evidence>
<dbReference type="Proteomes" id="UP000243579">
    <property type="component" value="Unassembled WGS sequence"/>
</dbReference>
<evidence type="ECO:0000256" key="2">
    <source>
        <dbReference type="ARBA" id="ARBA00006461"/>
    </source>
</evidence>
<feature type="region of interest" description="Disordered" evidence="6">
    <location>
        <begin position="92"/>
        <end position="113"/>
    </location>
</feature>
<dbReference type="SUPFAM" id="SSF47676">
    <property type="entry name" value="Conserved domain common to transcription factors TFIIS, elongin A, CRSP70"/>
    <property type="match status" value="1"/>
</dbReference>
<feature type="compositionally biased region" description="Basic and acidic residues" evidence="6">
    <location>
        <begin position="341"/>
        <end position="363"/>
    </location>
</feature>
<dbReference type="SMART" id="SM00509">
    <property type="entry name" value="TFS2N"/>
    <property type="match status" value="1"/>
</dbReference>
<feature type="compositionally biased region" description="Basic and acidic residues" evidence="6">
    <location>
        <begin position="319"/>
        <end position="330"/>
    </location>
</feature>
<feature type="domain" description="TFIIS N-terminal" evidence="8">
    <location>
        <begin position="10"/>
        <end position="89"/>
    </location>
</feature>
<dbReference type="PROSITE" id="PS51319">
    <property type="entry name" value="TFIIS_N"/>
    <property type="match status" value="1"/>
</dbReference>
<dbReference type="Pfam" id="PF00536">
    <property type="entry name" value="SAM_1"/>
    <property type="match status" value="1"/>
</dbReference>
<dbReference type="Gene3D" id="1.20.930.10">
    <property type="entry name" value="Conserved domain common to transcription factors TFIIS, elongin A, CRSP70"/>
    <property type="match status" value="1"/>
</dbReference>
<comment type="subcellular location">
    <subcellularLocation>
        <location evidence="1 5">Nucleus</location>
    </subcellularLocation>
</comment>
<feature type="compositionally biased region" description="Polar residues" evidence="6">
    <location>
        <begin position="180"/>
        <end position="195"/>
    </location>
</feature>
<feature type="region of interest" description="Disordered" evidence="6">
    <location>
        <begin position="499"/>
        <end position="532"/>
    </location>
</feature>
<evidence type="ECO:0000259" key="8">
    <source>
        <dbReference type="PROSITE" id="PS51319"/>
    </source>
</evidence>